<dbReference type="PANTHER" id="PTHR35561:SF1">
    <property type="entry name" value="RNA 2',3'-CYCLIC PHOSPHODIESTERASE"/>
    <property type="match status" value="1"/>
</dbReference>
<proteinExistence type="inferred from homology"/>
<protein>
    <recommendedName>
        <fullName evidence="2">RNA 2',3'-cyclic phosphodiesterase</fullName>
        <shortName evidence="2">RNA 2',3'-CPDase</shortName>
        <ecNumber evidence="2">3.1.4.58</ecNumber>
    </recommendedName>
</protein>
<evidence type="ECO:0000256" key="1">
    <source>
        <dbReference type="ARBA" id="ARBA00022801"/>
    </source>
</evidence>
<dbReference type="HAMAP" id="MF_01940">
    <property type="entry name" value="RNA_CPDase"/>
    <property type="match status" value="1"/>
</dbReference>
<comment type="similarity">
    <text evidence="2">Belongs to the 2H phosphoesterase superfamily. ThpR family.</text>
</comment>
<dbReference type="InterPro" id="IPR004175">
    <property type="entry name" value="RNA_CPDase"/>
</dbReference>
<comment type="catalytic activity">
    <reaction evidence="2">
        <text>a 3'-end 2',3'-cyclophospho-ribonucleotide-RNA + H2O = a 3'-end 2'-phospho-ribonucleotide-RNA + H(+)</text>
        <dbReference type="Rhea" id="RHEA:11828"/>
        <dbReference type="Rhea" id="RHEA-COMP:10464"/>
        <dbReference type="Rhea" id="RHEA-COMP:17353"/>
        <dbReference type="ChEBI" id="CHEBI:15377"/>
        <dbReference type="ChEBI" id="CHEBI:15378"/>
        <dbReference type="ChEBI" id="CHEBI:83064"/>
        <dbReference type="ChEBI" id="CHEBI:173113"/>
        <dbReference type="EC" id="3.1.4.58"/>
    </reaction>
</comment>
<comment type="function">
    <text evidence="2">Hydrolyzes RNA 2',3'-cyclic phosphodiester to an RNA 2'-phosphomonoester.</text>
</comment>
<dbReference type="PANTHER" id="PTHR35561">
    <property type="entry name" value="RNA 2',3'-CYCLIC PHOSPHODIESTERASE"/>
    <property type="match status" value="1"/>
</dbReference>
<dbReference type="RefSeq" id="WP_135945053.1">
    <property type="nucleotide sequence ID" value="NZ_BMEI01000002.1"/>
</dbReference>
<dbReference type="Pfam" id="PF13563">
    <property type="entry name" value="2_5_RNA_ligase2"/>
    <property type="match status" value="1"/>
</dbReference>
<accession>A0A4S2HCG4</accession>
<evidence type="ECO:0000313" key="4">
    <source>
        <dbReference type="Proteomes" id="UP000305451"/>
    </source>
</evidence>
<dbReference type="GO" id="GO:0004113">
    <property type="term" value="F:2',3'-cyclic-nucleotide 3'-phosphodiesterase activity"/>
    <property type="evidence" value="ECO:0007669"/>
    <property type="project" value="InterPro"/>
</dbReference>
<dbReference type="InterPro" id="IPR009097">
    <property type="entry name" value="Cyclic_Pdiesterase"/>
</dbReference>
<sequence length="186" mass="21220">MSLRVFSALPIPDEVADIVDPLLDGVPGANWRPRENFHITLSYYGELEIPAVEELDHELARIEMAPFELALKGANHFGKDEPTALWLGVEAPSALADLAAKTRRVAARLGIAVEKRNYLPHLTVAYIDPGEIDLVKLKRFEQQWNLLETPPFIADRFYLYSSHQRRKGPNDYQVEAEYPLFHRRMA</sequence>
<dbReference type="SUPFAM" id="SSF55144">
    <property type="entry name" value="LigT-like"/>
    <property type="match status" value="1"/>
</dbReference>
<gene>
    <name evidence="3" type="primary">thpR</name>
    <name evidence="3" type="ORF">E5162_09815</name>
</gene>
<dbReference type="OrthoDB" id="9793819at2"/>
<feature type="active site" description="Proton acceptor" evidence="2">
    <location>
        <position position="121"/>
    </location>
</feature>
<dbReference type="EC" id="3.1.4.58" evidence="2"/>
<keyword evidence="1 2" id="KW-0378">Hydrolase</keyword>
<evidence type="ECO:0000256" key="2">
    <source>
        <dbReference type="HAMAP-Rule" id="MF_01940"/>
    </source>
</evidence>
<reference evidence="3 4" key="1">
    <citation type="journal article" date="2013" name="Int. J. Syst. Evol. Microbiol.">
        <title>Marinicauda pacifica gen. nov., sp. nov., a prosthecate alphaproteobacterium of the family Hyphomonadaceae isolated from deep seawater.</title>
        <authorList>
            <person name="Zhang X.Y."/>
            <person name="Li G.W."/>
            <person name="Wang C.S."/>
            <person name="Zhang Y.J."/>
            <person name="Xu X.W."/>
            <person name="Li H."/>
            <person name="Liu A."/>
            <person name="Liu C."/>
            <person name="Xie B.B."/>
            <person name="Qin Q.L."/>
            <person name="Xu Z."/>
            <person name="Chen X.L."/>
            <person name="Zhou B.C."/>
            <person name="Zhang Y.Z."/>
        </authorList>
    </citation>
    <scope>NUCLEOTIDE SEQUENCE [LARGE SCALE GENOMIC DNA]</scope>
    <source>
        <strain evidence="3 4">P-1 km-3</strain>
    </source>
</reference>
<feature type="active site" description="Proton donor" evidence="2">
    <location>
        <position position="38"/>
    </location>
</feature>
<feature type="short sequence motif" description="HXTX 2" evidence="2">
    <location>
        <begin position="121"/>
        <end position="124"/>
    </location>
</feature>
<dbReference type="EMBL" id="SRXV01000002">
    <property type="protein sequence ID" value="TGY93331.1"/>
    <property type="molecule type" value="Genomic_DNA"/>
</dbReference>
<dbReference type="NCBIfam" id="TIGR02258">
    <property type="entry name" value="2_5_ligase"/>
    <property type="match status" value="1"/>
</dbReference>
<name>A0A4S2HCG4_9PROT</name>
<feature type="short sequence motif" description="HXTX 1" evidence="2">
    <location>
        <begin position="38"/>
        <end position="41"/>
    </location>
</feature>
<keyword evidence="4" id="KW-1185">Reference proteome</keyword>
<dbReference type="GO" id="GO:0008664">
    <property type="term" value="F:RNA 2',3'-cyclic 3'-phosphodiesterase activity"/>
    <property type="evidence" value="ECO:0007669"/>
    <property type="project" value="UniProtKB-EC"/>
</dbReference>
<dbReference type="Gene3D" id="3.90.1140.10">
    <property type="entry name" value="Cyclic phosphodiesterase"/>
    <property type="match status" value="1"/>
</dbReference>
<dbReference type="AlphaFoldDB" id="A0A4S2HCG4"/>
<evidence type="ECO:0000313" key="3">
    <source>
        <dbReference type="EMBL" id="TGY93331.1"/>
    </source>
</evidence>
<comment type="caution">
    <text evidence="3">The sequence shown here is derived from an EMBL/GenBank/DDBJ whole genome shotgun (WGS) entry which is preliminary data.</text>
</comment>
<dbReference type="Proteomes" id="UP000305451">
    <property type="component" value="Unassembled WGS sequence"/>
</dbReference>
<organism evidence="3 4">
    <name type="scientific">Marinicauda pacifica</name>
    <dbReference type="NCBI Taxonomy" id="1133559"/>
    <lineage>
        <taxon>Bacteria</taxon>
        <taxon>Pseudomonadati</taxon>
        <taxon>Pseudomonadota</taxon>
        <taxon>Alphaproteobacteria</taxon>
        <taxon>Maricaulales</taxon>
        <taxon>Maricaulaceae</taxon>
        <taxon>Marinicauda</taxon>
    </lineage>
</organism>